<organism evidence="1 2">
    <name type="scientific">Liparis tanakae</name>
    <name type="common">Tanaka's snailfish</name>
    <dbReference type="NCBI Taxonomy" id="230148"/>
    <lineage>
        <taxon>Eukaryota</taxon>
        <taxon>Metazoa</taxon>
        <taxon>Chordata</taxon>
        <taxon>Craniata</taxon>
        <taxon>Vertebrata</taxon>
        <taxon>Euteleostomi</taxon>
        <taxon>Actinopterygii</taxon>
        <taxon>Neopterygii</taxon>
        <taxon>Teleostei</taxon>
        <taxon>Neoteleostei</taxon>
        <taxon>Acanthomorphata</taxon>
        <taxon>Eupercaria</taxon>
        <taxon>Perciformes</taxon>
        <taxon>Cottioidei</taxon>
        <taxon>Cottales</taxon>
        <taxon>Liparidae</taxon>
        <taxon>Liparis</taxon>
    </lineage>
</organism>
<gene>
    <name evidence="1" type="ORF">EYF80_010739</name>
</gene>
<dbReference type="Proteomes" id="UP000314294">
    <property type="component" value="Unassembled WGS sequence"/>
</dbReference>
<accession>A0A4Z2ILY8</accession>
<sequence length="81" mass="8444">MTAQACVFGGGFDVTAERKPRSSLGDPDTAKWIEEISADSSRAGSMAVELAAGSVLEGGLLHARDAVSETDYEQEVVQAVT</sequence>
<evidence type="ECO:0000313" key="1">
    <source>
        <dbReference type="EMBL" id="TNN79060.1"/>
    </source>
</evidence>
<dbReference type="EMBL" id="SRLO01000068">
    <property type="protein sequence ID" value="TNN79060.1"/>
    <property type="molecule type" value="Genomic_DNA"/>
</dbReference>
<protein>
    <submittedName>
        <fullName evidence="1">Uncharacterized protein</fullName>
    </submittedName>
</protein>
<evidence type="ECO:0000313" key="2">
    <source>
        <dbReference type="Proteomes" id="UP000314294"/>
    </source>
</evidence>
<reference evidence="1 2" key="1">
    <citation type="submission" date="2019-03" db="EMBL/GenBank/DDBJ databases">
        <title>First draft genome of Liparis tanakae, snailfish: a comprehensive survey of snailfish specific genes.</title>
        <authorList>
            <person name="Kim W."/>
            <person name="Song I."/>
            <person name="Jeong J.-H."/>
            <person name="Kim D."/>
            <person name="Kim S."/>
            <person name="Ryu S."/>
            <person name="Song J.Y."/>
            <person name="Lee S.K."/>
        </authorList>
    </citation>
    <scope>NUCLEOTIDE SEQUENCE [LARGE SCALE GENOMIC DNA]</scope>
    <source>
        <tissue evidence="1">Muscle</tissue>
    </source>
</reference>
<dbReference type="AlphaFoldDB" id="A0A4Z2ILY8"/>
<comment type="caution">
    <text evidence="1">The sequence shown here is derived from an EMBL/GenBank/DDBJ whole genome shotgun (WGS) entry which is preliminary data.</text>
</comment>
<keyword evidence="2" id="KW-1185">Reference proteome</keyword>
<name>A0A4Z2ILY8_9TELE</name>
<proteinExistence type="predicted"/>